<evidence type="ECO:0000313" key="4">
    <source>
        <dbReference type="Proteomes" id="UP000184471"/>
    </source>
</evidence>
<dbReference type="InterPro" id="IPR001753">
    <property type="entry name" value="Enoyl-CoA_hydra/iso"/>
</dbReference>
<dbReference type="PANTHER" id="PTHR43459">
    <property type="entry name" value="ENOYL-COA HYDRATASE"/>
    <property type="match status" value="1"/>
</dbReference>
<dbReference type="InterPro" id="IPR014748">
    <property type="entry name" value="Enoyl-CoA_hydra_C"/>
</dbReference>
<evidence type="ECO:0000256" key="1">
    <source>
        <dbReference type="ARBA" id="ARBA00005254"/>
    </source>
</evidence>
<keyword evidence="4" id="KW-1185">Reference proteome</keyword>
<evidence type="ECO:0000256" key="2">
    <source>
        <dbReference type="SAM" id="MobiDB-lite"/>
    </source>
</evidence>
<dbReference type="Proteomes" id="UP000184471">
    <property type="component" value="Unassembled WGS sequence"/>
</dbReference>
<dbReference type="EMBL" id="FQVX01000001">
    <property type="protein sequence ID" value="SHF72843.1"/>
    <property type="molecule type" value="Genomic_DNA"/>
</dbReference>
<reference evidence="3 4" key="1">
    <citation type="submission" date="2016-11" db="EMBL/GenBank/DDBJ databases">
        <authorList>
            <person name="Jaros S."/>
            <person name="Januszkiewicz K."/>
            <person name="Wedrychowicz H."/>
        </authorList>
    </citation>
    <scope>NUCLEOTIDE SEQUENCE [LARGE SCALE GENOMIC DNA]</scope>
    <source>
        <strain evidence="3 4">DSM 45408</strain>
    </source>
</reference>
<proteinExistence type="inferred from homology"/>
<dbReference type="GO" id="GO:0016853">
    <property type="term" value="F:isomerase activity"/>
    <property type="evidence" value="ECO:0007669"/>
    <property type="project" value="UniProtKB-KW"/>
</dbReference>
<keyword evidence="3" id="KW-0413">Isomerase</keyword>
<dbReference type="STRING" id="1070870.SAMN05444351_0609"/>
<organism evidence="3 4">
    <name type="scientific">Geodermatophilus nigrescens</name>
    <dbReference type="NCBI Taxonomy" id="1070870"/>
    <lineage>
        <taxon>Bacteria</taxon>
        <taxon>Bacillati</taxon>
        <taxon>Actinomycetota</taxon>
        <taxon>Actinomycetes</taxon>
        <taxon>Geodermatophilales</taxon>
        <taxon>Geodermatophilaceae</taxon>
        <taxon>Geodermatophilus</taxon>
    </lineage>
</organism>
<dbReference type="SUPFAM" id="SSF52096">
    <property type="entry name" value="ClpP/crotonase"/>
    <property type="match status" value="1"/>
</dbReference>
<dbReference type="Gene3D" id="3.90.226.10">
    <property type="entry name" value="2-enoyl-CoA Hydratase, Chain A, domain 1"/>
    <property type="match status" value="1"/>
</dbReference>
<dbReference type="CDD" id="cd06558">
    <property type="entry name" value="crotonase-like"/>
    <property type="match status" value="1"/>
</dbReference>
<evidence type="ECO:0000313" key="3">
    <source>
        <dbReference type="EMBL" id="SHF72843.1"/>
    </source>
</evidence>
<dbReference type="Gene3D" id="1.10.12.10">
    <property type="entry name" value="Lyase 2-enoyl-coa Hydratase, Chain A, domain 2"/>
    <property type="match status" value="1"/>
</dbReference>
<dbReference type="PANTHER" id="PTHR43459:SF1">
    <property type="entry name" value="EG:BACN32G11.4 PROTEIN"/>
    <property type="match status" value="1"/>
</dbReference>
<protein>
    <submittedName>
        <fullName evidence="3">2-(1,2-epoxy-1,2-dihydrophenyl)acetyl-CoA isomerase</fullName>
    </submittedName>
</protein>
<dbReference type="RefSeq" id="WP_073418561.1">
    <property type="nucleotide sequence ID" value="NZ_FQVX01000001.1"/>
</dbReference>
<feature type="region of interest" description="Disordered" evidence="2">
    <location>
        <begin position="238"/>
        <end position="263"/>
    </location>
</feature>
<dbReference type="OrthoDB" id="3473569at2"/>
<sequence>MTSPTDRPRVATELDGDVWTVTLDRPEAGNAIDPAMAAALAAALDARPAGARAVLLLGRGERFCVGGDVRAFAGADDLPAFVGRLAEDWHAVVRRLLDSPVPVVAGVQGAVAGAGVGLVGACDVVVSARSTRFRPAYGALGLSPDGGSSWVLARTLGAPLALDLMLTDGTLTAVEAHRHGLVARLVEDEELPGAAVELARRLAAGPVRAMVRTRGLVRRAATRTAAEQLDDEARLIAESAADPEGREGVRAFTAKRPPDFRSA</sequence>
<dbReference type="AlphaFoldDB" id="A0A1M5E0T4"/>
<dbReference type="Pfam" id="PF00378">
    <property type="entry name" value="ECH_1"/>
    <property type="match status" value="1"/>
</dbReference>
<accession>A0A1M5E0T4</accession>
<name>A0A1M5E0T4_9ACTN</name>
<comment type="similarity">
    <text evidence="1">Belongs to the enoyl-CoA hydratase/isomerase family.</text>
</comment>
<dbReference type="InterPro" id="IPR029045">
    <property type="entry name" value="ClpP/crotonase-like_dom_sf"/>
</dbReference>
<gene>
    <name evidence="3" type="ORF">SAMN05444351_0609</name>
</gene>